<sequence length="74" mass="7919">MGVRRKAIGASSMVREGGVSGLGAISSRVSNFSYYKEGNQVEDKSASKGVHLNTQTLWFIVPDFCAAVVKVLNV</sequence>
<accession>A0AA88DP48</accession>
<evidence type="ECO:0000313" key="1">
    <source>
        <dbReference type="EMBL" id="GMN58932.1"/>
    </source>
</evidence>
<keyword evidence="2" id="KW-1185">Reference proteome</keyword>
<protein>
    <submittedName>
        <fullName evidence="1">Uncharacterized protein</fullName>
    </submittedName>
</protein>
<evidence type="ECO:0000313" key="2">
    <source>
        <dbReference type="Proteomes" id="UP001187192"/>
    </source>
</evidence>
<name>A0AA88DP48_FICCA</name>
<dbReference type="EMBL" id="BTGU01000082">
    <property type="protein sequence ID" value="GMN58932.1"/>
    <property type="molecule type" value="Genomic_DNA"/>
</dbReference>
<gene>
    <name evidence="1" type="ORF">TIFTF001_028026</name>
</gene>
<reference evidence="1" key="1">
    <citation type="submission" date="2023-07" db="EMBL/GenBank/DDBJ databases">
        <title>draft genome sequence of fig (Ficus carica).</title>
        <authorList>
            <person name="Takahashi T."/>
            <person name="Nishimura K."/>
        </authorList>
    </citation>
    <scope>NUCLEOTIDE SEQUENCE</scope>
</reference>
<dbReference type="Proteomes" id="UP001187192">
    <property type="component" value="Unassembled WGS sequence"/>
</dbReference>
<organism evidence="1 2">
    <name type="scientific">Ficus carica</name>
    <name type="common">Common fig</name>
    <dbReference type="NCBI Taxonomy" id="3494"/>
    <lineage>
        <taxon>Eukaryota</taxon>
        <taxon>Viridiplantae</taxon>
        <taxon>Streptophyta</taxon>
        <taxon>Embryophyta</taxon>
        <taxon>Tracheophyta</taxon>
        <taxon>Spermatophyta</taxon>
        <taxon>Magnoliopsida</taxon>
        <taxon>eudicotyledons</taxon>
        <taxon>Gunneridae</taxon>
        <taxon>Pentapetalae</taxon>
        <taxon>rosids</taxon>
        <taxon>fabids</taxon>
        <taxon>Rosales</taxon>
        <taxon>Moraceae</taxon>
        <taxon>Ficeae</taxon>
        <taxon>Ficus</taxon>
    </lineage>
</organism>
<proteinExistence type="predicted"/>
<dbReference type="AlphaFoldDB" id="A0AA88DP48"/>
<comment type="caution">
    <text evidence="1">The sequence shown here is derived from an EMBL/GenBank/DDBJ whole genome shotgun (WGS) entry which is preliminary data.</text>
</comment>